<dbReference type="Proteomes" id="UP000016895">
    <property type="component" value="Chromosome 1"/>
</dbReference>
<sequence length="198" mass="22510">MTRIFKAGLLACCAALSSGAYSASPNELVDAAMERTEHFVIYDGSYVGIPYPNGDVAPNKGVCTDVIIRSYRTLDIDLQKRVHEDIKAHFDQYPSKRIWGLSRPDKNIDHRRVPNLQAYFKRHGESLRVSQKGTNYKPGDIVTWMLPGNLPHIGIVVDQRSEDGERPLIVHNIGFGPKMDDMLFDYQITGHYRYFPQK</sequence>
<accession>U4K759</accession>
<dbReference type="eggNOG" id="COG3738">
    <property type="taxonomic scope" value="Bacteria"/>
</dbReference>
<dbReference type="KEGG" id="vni:VIBNI_A2373"/>
<dbReference type="STRING" id="28173.VIBNI_A2373"/>
<dbReference type="InterPro" id="IPR009706">
    <property type="entry name" value="DUF1287"/>
</dbReference>
<proteinExistence type="predicted"/>
<protein>
    <recommendedName>
        <fullName evidence="4">DUF1287 domain-containing protein</fullName>
    </recommendedName>
</protein>
<evidence type="ECO:0000313" key="3">
    <source>
        <dbReference type="Proteomes" id="UP000016895"/>
    </source>
</evidence>
<organism evidence="2 3">
    <name type="scientific">Vibrio nigripulchritudo</name>
    <dbReference type="NCBI Taxonomy" id="28173"/>
    <lineage>
        <taxon>Bacteria</taxon>
        <taxon>Pseudomonadati</taxon>
        <taxon>Pseudomonadota</taxon>
        <taxon>Gammaproteobacteria</taxon>
        <taxon>Vibrionales</taxon>
        <taxon>Vibrionaceae</taxon>
        <taxon>Vibrio</taxon>
    </lineage>
</organism>
<keyword evidence="3" id="KW-1185">Reference proteome</keyword>
<dbReference type="Pfam" id="PF06940">
    <property type="entry name" value="DUF1287"/>
    <property type="match status" value="1"/>
</dbReference>
<reference evidence="2 3" key="1">
    <citation type="journal article" date="2013" name="ISME J.">
        <title>Comparative genomics of pathogenic lineages of Vibrio nigripulchritudo identifies virulence-associated traits.</title>
        <authorList>
            <person name="Goudenege D."/>
            <person name="Labreuche Y."/>
            <person name="Krin E."/>
            <person name="Ansquer D."/>
            <person name="Mangenot S."/>
            <person name="Calteau A."/>
            <person name="Medigue C."/>
            <person name="Mazel D."/>
            <person name="Polz M.F."/>
            <person name="Le Roux F."/>
        </authorList>
    </citation>
    <scope>NUCLEOTIDE SEQUENCE [LARGE SCALE GENOMIC DNA]</scope>
    <source>
        <strain evidence="3">SnF1</strain>
    </source>
</reference>
<name>U4K759_9VIBR</name>
<dbReference type="RefSeq" id="WP_022551197.1">
    <property type="nucleotide sequence ID" value="NC_022528.1"/>
</dbReference>
<evidence type="ECO:0000256" key="1">
    <source>
        <dbReference type="SAM" id="SignalP"/>
    </source>
</evidence>
<evidence type="ECO:0008006" key="4">
    <source>
        <dbReference type="Google" id="ProtNLM"/>
    </source>
</evidence>
<dbReference type="OrthoDB" id="114026at2"/>
<dbReference type="EMBL" id="FO203526">
    <property type="protein sequence ID" value="CCO58441.1"/>
    <property type="molecule type" value="Genomic_DNA"/>
</dbReference>
<dbReference type="AlphaFoldDB" id="U4K759"/>
<gene>
    <name evidence="2" type="ORF">VIBNI_A2373</name>
</gene>
<dbReference type="PATRIC" id="fig|1260221.3.peg.2258"/>
<keyword evidence="1" id="KW-0732">Signal</keyword>
<feature type="chain" id="PRO_5004651035" description="DUF1287 domain-containing protein" evidence="1">
    <location>
        <begin position="23"/>
        <end position="198"/>
    </location>
</feature>
<feature type="signal peptide" evidence="1">
    <location>
        <begin position="1"/>
        <end position="22"/>
    </location>
</feature>
<dbReference type="PIRSF" id="PIRSF011444">
    <property type="entry name" value="DUF1287"/>
    <property type="match status" value="1"/>
</dbReference>
<evidence type="ECO:0000313" key="2">
    <source>
        <dbReference type="EMBL" id="CCO58441.1"/>
    </source>
</evidence>